<dbReference type="AlphaFoldDB" id="A0A2K3LIR5"/>
<gene>
    <name evidence="1" type="ORF">L195_g034387</name>
</gene>
<organism evidence="1 2">
    <name type="scientific">Trifolium pratense</name>
    <name type="common">Red clover</name>
    <dbReference type="NCBI Taxonomy" id="57577"/>
    <lineage>
        <taxon>Eukaryota</taxon>
        <taxon>Viridiplantae</taxon>
        <taxon>Streptophyta</taxon>
        <taxon>Embryophyta</taxon>
        <taxon>Tracheophyta</taxon>
        <taxon>Spermatophyta</taxon>
        <taxon>Magnoliopsida</taxon>
        <taxon>eudicotyledons</taxon>
        <taxon>Gunneridae</taxon>
        <taxon>Pentapetalae</taxon>
        <taxon>rosids</taxon>
        <taxon>fabids</taxon>
        <taxon>Fabales</taxon>
        <taxon>Fabaceae</taxon>
        <taxon>Papilionoideae</taxon>
        <taxon>50 kb inversion clade</taxon>
        <taxon>NPAAA clade</taxon>
        <taxon>Hologalegina</taxon>
        <taxon>IRL clade</taxon>
        <taxon>Trifolieae</taxon>
        <taxon>Trifolium</taxon>
    </lineage>
</organism>
<evidence type="ECO:0000313" key="2">
    <source>
        <dbReference type="Proteomes" id="UP000236291"/>
    </source>
</evidence>
<accession>A0A2K3LIR5</accession>
<reference evidence="1 2" key="2">
    <citation type="journal article" date="2017" name="Front. Plant Sci.">
        <title>Gene Classification and Mining of Molecular Markers Useful in Red Clover (Trifolium pratense) Breeding.</title>
        <authorList>
            <person name="Istvanek J."/>
            <person name="Dluhosova J."/>
            <person name="Dluhos P."/>
            <person name="Patkova L."/>
            <person name="Nedelnik J."/>
            <person name="Repkova J."/>
        </authorList>
    </citation>
    <scope>NUCLEOTIDE SEQUENCE [LARGE SCALE GENOMIC DNA]</scope>
    <source>
        <strain evidence="2">cv. Tatra</strain>
        <tissue evidence="1">Young leaves</tissue>
    </source>
</reference>
<proteinExistence type="predicted"/>
<dbReference type="EMBL" id="ASHM01034069">
    <property type="protein sequence ID" value="PNX78409.1"/>
    <property type="molecule type" value="Genomic_DNA"/>
</dbReference>
<evidence type="ECO:0000313" key="1">
    <source>
        <dbReference type="EMBL" id="PNX78409.1"/>
    </source>
</evidence>
<sequence length="75" mass="8555">MKKVAMQRNETRSEKNGGYLKLGRNVRRLTEEEAAEGELGQRERIGYGEMSECSVYNASRGNRRVYSHSGFPPKC</sequence>
<protein>
    <submittedName>
        <fullName evidence="1">Uncharacterized protein</fullName>
    </submittedName>
</protein>
<comment type="caution">
    <text evidence="1">The sequence shown here is derived from an EMBL/GenBank/DDBJ whole genome shotgun (WGS) entry which is preliminary data.</text>
</comment>
<reference evidence="1 2" key="1">
    <citation type="journal article" date="2014" name="Am. J. Bot.">
        <title>Genome assembly and annotation for red clover (Trifolium pratense; Fabaceae).</title>
        <authorList>
            <person name="Istvanek J."/>
            <person name="Jaros M."/>
            <person name="Krenek A."/>
            <person name="Repkova J."/>
        </authorList>
    </citation>
    <scope>NUCLEOTIDE SEQUENCE [LARGE SCALE GENOMIC DNA]</scope>
    <source>
        <strain evidence="2">cv. Tatra</strain>
        <tissue evidence="1">Young leaves</tissue>
    </source>
</reference>
<name>A0A2K3LIR5_TRIPR</name>
<dbReference type="Proteomes" id="UP000236291">
    <property type="component" value="Unassembled WGS sequence"/>
</dbReference>